<evidence type="ECO:0000313" key="1">
    <source>
        <dbReference type="EMBL" id="RLP11154.1"/>
    </source>
</evidence>
<name>A0A8B3FK81_9ACTN</name>
<dbReference type="InterPro" id="IPR009218">
    <property type="entry name" value="HD_phosphohydro"/>
</dbReference>
<reference evidence="1 2" key="1">
    <citation type="submission" date="2018-10" db="EMBL/GenBank/DDBJ databases">
        <title>Propionibacterium australiense Genome Sequencing and Assembly.</title>
        <authorList>
            <person name="Bernier A.-M."/>
            <person name="Bernard K."/>
        </authorList>
    </citation>
    <scope>NUCLEOTIDE SEQUENCE [LARGE SCALE GENOMIC DNA]</scope>
    <source>
        <strain evidence="1 2">NML98A078</strain>
    </source>
</reference>
<dbReference type="AlphaFoldDB" id="A0A8B3FK81"/>
<dbReference type="Proteomes" id="UP000279336">
    <property type="component" value="Unassembled WGS sequence"/>
</dbReference>
<dbReference type="GO" id="GO:0016787">
    <property type="term" value="F:hydrolase activity"/>
    <property type="evidence" value="ECO:0007669"/>
    <property type="project" value="UniProtKB-KW"/>
</dbReference>
<protein>
    <submittedName>
        <fullName evidence="1">Metal-dependent phosphohydrolase</fullName>
    </submittedName>
</protein>
<dbReference type="PIRSF" id="PIRSF035170">
    <property type="entry name" value="HD_phosphohydro"/>
    <property type="match status" value="1"/>
</dbReference>
<organism evidence="1 2">
    <name type="scientific">Propionibacterium australiense</name>
    <dbReference type="NCBI Taxonomy" id="119981"/>
    <lineage>
        <taxon>Bacteria</taxon>
        <taxon>Bacillati</taxon>
        <taxon>Actinomycetota</taxon>
        <taxon>Actinomycetes</taxon>
        <taxon>Propionibacteriales</taxon>
        <taxon>Propionibacteriaceae</taxon>
        <taxon>Propionibacterium</taxon>
    </lineage>
</organism>
<dbReference type="SUPFAM" id="SSF109604">
    <property type="entry name" value="HD-domain/PDEase-like"/>
    <property type="match status" value="1"/>
</dbReference>
<sequence>MVSLVQRWSADWPDQPELGRRLMALWQEPWRHYHGSQHLAEALEAGDLLGCTRLERLSLWFHDAVHRNRPGEDEPASAELAASWLVSAGWAPAETAEVTRLILLTGHHRPLAADEAGARVCDADLAVLGAPPARYQESVAQLRAEQGLDEAGWRAARRAAVGHLLATHRYATATGRALWGARSRANLRAELDRLTA</sequence>
<accession>A0A8B3FK81</accession>
<evidence type="ECO:0000313" key="2">
    <source>
        <dbReference type="Proteomes" id="UP000279336"/>
    </source>
</evidence>
<keyword evidence="1" id="KW-0378">Hydrolase</keyword>
<dbReference type="PANTHER" id="PTHR21174:SF0">
    <property type="entry name" value="HD PHOSPHOHYDROLASE FAMILY PROTEIN-RELATED"/>
    <property type="match status" value="1"/>
</dbReference>
<dbReference type="PANTHER" id="PTHR21174">
    <property type="match status" value="1"/>
</dbReference>
<proteinExistence type="predicted"/>
<dbReference type="EMBL" id="RCIW01000006">
    <property type="protein sequence ID" value="RLP11154.1"/>
    <property type="molecule type" value="Genomic_DNA"/>
</dbReference>
<gene>
    <name evidence="1" type="ORF">D7U36_05115</name>
</gene>
<comment type="caution">
    <text evidence="1">The sequence shown here is derived from an EMBL/GenBank/DDBJ whole genome shotgun (WGS) entry which is preliminary data.</text>
</comment>